<dbReference type="AlphaFoldDB" id="A0A1D6P719"/>
<protein>
    <submittedName>
        <fullName evidence="1">Extensin-like protein</fullName>
    </submittedName>
</protein>
<dbReference type="EMBL" id="CM000785">
    <property type="protein sequence ID" value="AQL05637.1"/>
    <property type="molecule type" value="Genomic_DNA"/>
</dbReference>
<accession>A0A1D6P719</accession>
<dbReference type="InParanoid" id="A0A1D6P719"/>
<gene>
    <name evidence="1" type="ORF">ZEAMMB73_Zm00001d047115</name>
</gene>
<evidence type="ECO:0000313" key="1">
    <source>
        <dbReference type="EMBL" id="AQL05637.1"/>
    </source>
</evidence>
<reference evidence="1" key="1">
    <citation type="submission" date="2015-12" db="EMBL/GenBank/DDBJ databases">
        <title>Update maize B73 reference genome by single molecule sequencing technologies.</title>
        <authorList>
            <consortium name="Maize Genome Sequencing Project"/>
            <person name="Ware D."/>
        </authorList>
    </citation>
    <scope>NUCLEOTIDE SEQUENCE</scope>
    <source>
        <tissue evidence="1">Seedling</tissue>
    </source>
</reference>
<organism evidence="1">
    <name type="scientific">Zea mays</name>
    <name type="common">Maize</name>
    <dbReference type="NCBI Taxonomy" id="4577"/>
    <lineage>
        <taxon>Eukaryota</taxon>
        <taxon>Viridiplantae</taxon>
        <taxon>Streptophyta</taxon>
        <taxon>Embryophyta</taxon>
        <taxon>Tracheophyta</taxon>
        <taxon>Spermatophyta</taxon>
        <taxon>Magnoliopsida</taxon>
        <taxon>Liliopsida</taxon>
        <taxon>Poales</taxon>
        <taxon>Poaceae</taxon>
        <taxon>PACMAD clade</taxon>
        <taxon>Panicoideae</taxon>
        <taxon>Andropogonodae</taxon>
        <taxon>Andropogoneae</taxon>
        <taxon>Tripsacinae</taxon>
        <taxon>Zea</taxon>
    </lineage>
</organism>
<sequence>MAPKVALFLALGLLFAAAAHGCEPYCPGPVVPTPPVTGAARSTRSSSRCAPTCSASSRSACPNTSNVARCWRGWWTSTPHYASAPPSRPTSSASTSTCPLASTLSSTTAARFAQKTSLAPTKCAPSRDCNISE</sequence>
<proteinExistence type="predicted"/>
<name>A0A1D6P719_MAIZE</name>